<evidence type="ECO:0000313" key="2">
    <source>
        <dbReference type="EMBL" id="OIQ76653.1"/>
    </source>
</evidence>
<feature type="compositionally biased region" description="Basic and acidic residues" evidence="1">
    <location>
        <begin position="117"/>
        <end position="127"/>
    </location>
</feature>
<name>A0A1J5QKV3_9ZZZZ</name>
<gene>
    <name evidence="2" type="ORF">GALL_416610</name>
</gene>
<evidence type="ECO:0000256" key="1">
    <source>
        <dbReference type="SAM" id="MobiDB-lite"/>
    </source>
</evidence>
<dbReference type="EMBL" id="MLJW01001809">
    <property type="protein sequence ID" value="OIQ76653.1"/>
    <property type="molecule type" value="Genomic_DNA"/>
</dbReference>
<comment type="caution">
    <text evidence="2">The sequence shown here is derived from an EMBL/GenBank/DDBJ whole genome shotgun (WGS) entry which is preliminary data.</text>
</comment>
<proteinExistence type="predicted"/>
<feature type="compositionally biased region" description="Basic and acidic residues" evidence="1">
    <location>
        <begin position="170"/>
        <end position="179"/>
    </location>
</feature>
<protein>
    <submittedName>
        <fullName evidence="2">Uncharacterized protein</fullName>
    </submittedName>
</protein>
<sequence>MGQVNARGDGEAVLLGRGVDVINVQHGGHGIEIHIATLRDGLHQVERAMSGRFVAPEIAAVEILVARAVDDRVRRDDALLQARQGDQQLEQRKRSFWNLALGGKELAVDLDGELAHHPDLNRQEPGVRHRPAHRGWKSAHSDHLEREIGLDTQCEHLGAQRGHRGATPPRKVDEAALAP</sequence>
<reference evidence="2" key="1">
    <citation type="submission" date="2016-10" db="EMBL/GenBank/DDBJ databases">
        <title>Sequence of Gallionella enrichment culture.</title>
        <authorList>
            <person name="Poehlein A."/>
            <person name="Muehling M."/>
            <person name="Daniel R."/>
        </authorList>
    </citation>
    <scope>NUCLEOTIDE SEQUENCE</scope>
</reference>
<accession>A0A1J5QKV3</accession>
<feature type="compositionally biased region" description="Basic residues" evidence="1">
    <location>
        <begin position="128"/>
        <end position="137"/>
    </location>
</feature>
<feature type="region of interest" description="Disordered" evidence="1">
    <location>
        <begin position="159"/>
        <end position="179"/>
    </location>
</feature>
<dbReference type="AlphaFoldDB" id="A0A1J5QKV3"/>
<feature type="region of interest" description="Disordered" evidence="1">
    <location>
        <begin position="117"/>
        <end position="143"/>
    </location>
</feature>
<organism evidence="2">
    <name type="scientific">mine drainage metagenome</name>
    <dbReference type="NCBI Taxonomy" id="410659"/>
    <lineage>
        <taxon>unclassified sequences</taxon>
        <taxon>metagenomes</taxon>
        <taxon>ecological metagenomes</taxon>
    </lineage>
</organism>